<dbReference type="PROSITE" id="PS50011">
    <property type="entry name" value="PROTEIN_KINASE_DOM"/>
    <property type="match status" value="1"/>
</dbReference>
<name>A0A0M9XA15_9ACTN</name>
<proteinExistence type="predicted"/>
<keyword evidence="3" id="KW-0547">Nucleotide-binding</keyword>
<keyword evidence="2" id="KW-0808">Transferase</keyword>
<feature type="repeat" description="WD" evidence="6">
    <location>
        <begin position="1118"/>
        <end position="1140"/>
    </location>
</feature>
<dbReference type="InterPro" id="IPR000719">
    <property type="entry name" value="Prot_kinase_dom"/>
</dbReference>
<keyword evidence="8" id="KW-1133">Transmembrane helix</keyword>
<dbReference type="GO" id="GO:0005524">
    <property type="term" value="F:ATP binding"/>
    <property type="evidence" value="ECO:0007669"/>
    <property type="project" value="UniProtKB-KW"/>
</dbReference>
<dbReference type="InterPro" id="IPR011009">
    <property type="entry name" value="Kinase-like_dom_sf"/>
</dbReference>
<dbReference type="PANTHER" id="PTHR43671:SF13">
    <property type="entry name" value="SERINE_THREONINE-PROTEIN KINASE NEK2"/>
    <property type="match status" value="1"/>
</dbReference>
<evidence type="ECO:0000259" key="9">
    <source>
        <dbReference type="PROSITE" id="PS50011"/>
    </source>
</evidence>
<sequence length="1214" mass="129683">MVYEAYDAQGARVALKALHRGAEPFVRQRFGREATAARQVPPFCTARILDVHVPGTPVGQGSDTTAGSAGEAVPFIVSEYVAGPTLAAQVRDNGPLDPDAGLRLATGAATALAAIHSAGVVHRDLKPGNILLGPDGPRIIDFGIALAPDMSVTAPGALMGTFGYMAPEVLSGQRATPASDVFAWGAVVLYAMSADEPFRGAHIGEVAHRTASLDPDLSKVPVRFRPLIASALAKEPQHRPTAQELLLGLIGELPKAADPRRALLREGARQAVATDTLTDTGTAVLPLGDRAEAAFSALGSAAQLAAREVLLRTVVPGDASDGSQDSVRTVDRPELYERRPESEQRSVREAADVLTAEGILETDEEESVRPVSAALIPAWRRLREWVDDERAGLSVHRRLGEAARGWQAHGEHPDDLLRGTTLRTCLDWLATAPFHLRPNPLEARFIVTARTAAARSVRRRRQLLAGLAMLTVFALLAGLFGWFQARESRNQRAAAELRRAQAAARSVAQSAESLRGSRPDTALLLSLASWRVAHTPESRAALTAAASQQQTAVIDLPQPAHGIEATQVLLGGGRSQVTVTPTGSSIWDLSKGREGARNPVATFDGSVGIGPAEPPKVVASRDGRLLVVPTKSGKRTAYRIVSTRDGRPLGKPVADPGGSFLPDQLTDKGDVLFSSPSGDFRLVGSSGEPIASWSEEGSISVVSPDGRYYATCVPESQEFTEVWAIRPGTPDGVRYAFSVDADPSEAIDCSSDIDFSSDGGRVALKYKGRVTVCPTAVGGEKCSDVDIGDSDVTGLSSSGTYVLAYSYNGRIEVFSSDGGPALFRRAGVAQDDDEGWLTDQVILDERAKALVYRSLQGNQILRFDLTAALSATGRPPTGEGATVSPDGSVGMYRTGYPNPRFQHLVDMRTGAKLGPVIRQRIPEFDVPDVDQRNALSADGRRLAFIDFEGPGLKGLSVVVWDIDRDRELYRVPVPEGRVVLGLSIAPDGRHVAVGHHDPGVASGKGGTIEVWDAQEHRRVHQFANLDGHGVFSPDSRLLVTTRGDILDLTTGRTRRVGFDQERTSDLAFSPDGGQLAVLKGSGWAEVWDGAVRRRLARMPRGTVQDGVNPRGDLYHPTFSADGTLLAASISDSHVQIWDVSAHLALGGPIDPTATQIDAMAFDGDVLRVLSGTRAHALDLNPDRLISTVCRKAGRDITREEWRSYVPDVPYHSVC</sequence>
<evidence type="ECO:0000313" key="11">
    <source>
        <dbReference type="Proteomes" id="UP000037773"/>
    </source>
</evidence>
<evidence type="ECO:0000313" key="10">
    <source>
        <dbReference type="EMBL" id="KOT42705.1"/>
    </source>
</evidence>
<feature type="region of interest" description="Disordered" evidence="7">
    <location>
        <begin position="316"/>
        <end position="346"/>
    </location>
</feature>
<keyword evidence="4" id="KW-0418">Kinase</keyword>
<accession>A0A0M9XA15</accession>
<feature type="transmembrane region" description="Helical" evidence="8">
    <location>
        <begin position="463"/>
        <end position="483"/>
    </location>
</feature>
<evidence type="ECO:0000256" key="3">
    <source>
        <dbReference type="ARBA" id="ARBA00022741"/>
    </source>
</evidence>
<dbReference type="InterPro" id="IPR008271">
    <property type="entry name" value="Ser/Thr_kinase_AS"/>
</dbReference>
<keyword evidence="5" id="KW-0067">ATP-binding</keyword>
<evidence type="ECO:0000256" key="2">
    <source>
        <dbReference type="ARBA" id="ARBA00022679"/>
    </source>
</evidence>
<dbReference type="SUPFAM" id="SSF82171">
    <property type="entry name" value="DPP6 N-terminal domain-like"/>
    <property type="match status" value="1"/>
</dbReference>
<dbReference type="CDD" id="cd14014">
    <property type="entry name" value="STKc_PknB_like"/>
    <property type="match status" value="1"/>
</dbReference>
<dbReference type="PANTHER" id="PTHR43671">
    <property type="entry name" value="SERINE/THREONINE-PROTEIN KINASE NEK"/>
    <property type="match status" value="1"/>
</dbReference>
<keyword evidence="8" id="KW-0812">Transmembrane</keyword>
<keyword evidence="11" id="KW-1185">Reference proteome</keyword>
<dbReference type="Pfam" id="PF00400">
    <property type="entry name" value="WD40"/>
    <property type="match status" value="1"/>
</dbReference>
<organism evidence="10 11">
    <name type="scientific">Streptomyces caelestis</name>
    <dbReference type="NCBI Taxonomy" id="36816"/>
    <lineage>
        <taxon>Bacteria</taxon>
        <taxon>Bacillati</taxon>
        <taxon>Actinomycetota</taxon>
        <taxon>Actinomycetes</taxon>
        <taxon>Kitasatosporales</taxon>
        <taxon>Streptomycetaceae</taxon>
        <taxon>Streptomyces</taxon>
    </lineage>
</organism>
<evidence type="ECO:0000256" key="7">
    <source>
        <dbReference type="SAM" id="MobiDB-lite"/>
    </source>
</evidence>
<feature type="domain" description="Protein kinase" evidence="9">
    <location>
        <begin position="1"/>
        <end position="264"/>
    </location>
</feature>
<evidence type="ECO:0000256" key="1">
    <source>
        <dbReference type="ARBA" id="ARBA00012513"/>
    </source>
</evidence>
<comment type="caution">
    <text evidence="10">The sequence shown here is derived from an EMBL/GenBank/DDBJ whole genome shotgun (WGS) entry which is preliminary data.</text>
</comment>
<dbReference type="Proteomes" id="UP000037773">
    <property type="component" value="Unassembled WGS sequence"/>
</dbReference>
<keyword evidence="8" id="KW-0472">Membrane</keyword>
<dbReference type="InterPro" id="IPR049052">
    <property type="entry name" value="nSTAND1"/>
</dbReference>
<dbReference type="SUPFAM" id="SSF101908">
    <property type="entry name" value="Putative isomerase YbhE"/>
    <property type="match status" value="1"/>
</dbReference>
<reference evidence="10 11" key="1">
    <citation type="submission" date="2015-07" db="EMBL/GenBank/DDBJ databases">
        <authorList>
            <person name="Noorani M."/>
        </authorList>
    </citation>
    <scope>NUCLEOTIDE SEQUENCE [LARGE SCALE GENOMIC DNA]</scope>
    <source>
        <strain evidence="10 11">NRRL B-24567</strain>
    </source>
</reference>
<dbReference type="Gene3D" id="1.10.510.10">
    <property type="entry name" value="Transferase(Phosphotransferase) domain 1"/>
    <property type="match status" value="1"/>
</dbReference>
<dbReference type="InterPro" id="IPR050660">
    <property type="entry name" value="NEK_Ser/Thr_kinase"/>
</dbReference>
<dbReference type="Gene3D" id="2.130.10.10">
    <property type="entry name" value="YVTN repeat-like/Quinoprotein amine dehydrogenase"/>
    <property type="match status" value="2"/>
</dbReference>
<gene>
    <name evidence="10" type="ORF">ADK41_07975</name>
</gene>
<dbReference type="PROSITE" id="PS50082">
    <property type="entry name" value="WD_REPEATS_2"/>
    <property type="match status" value="1"/>
</dbReference>
<evidence type="ECO:0000256" key="8">
    <source>
        <dbReference type="SAM" id="Phobius"/>
    </source>
</evidence>
<dbReference type="EC" id="2.7.11.1" evidence="1"/>
<dbReference type="Pfam" id="PF20703">
    <property type="entry name" value="nSTAND1"/>
    <property type="match status" value="1"/>
</dbReference>
<dbReference type="AlphaFoldDB" id="A0A0M9XA15"/>
<dbReference type="PROSITE" id="PS00108">
    <property type="entry name" value="PROTEIN_KINASE_ST"/>
    <property type="match status" value="1"/>
</dbReference>
<evidence type="ECO:0000256" key="6">
    <source>
        <dbReference type="PROSITE-ProRule" id="PRU00221"/>
    </source>
</evidence>
<protein>
    <recommendedName>
        <fullName evidence="1">non-specific serine/threonine protein kinase</fullName>
        <ecNumber evidence="1">2.7.11.1</ecNumber>
    </recommendedName>
</protein>
<dbReference type="EMBL" id="LGCN01000074">
    <property type="protein sequence ID" value="KOT42705.1"/>
    <property type="molecule type" value="Genomic_DNA"/>
</dbReference>
<evidence type="ECO:0000256" key="5">
    <source>
        <dbReference type="ARBA" id="ARBA00022840"/>
    </source>
</evidence>
<dbReference type="PATRIC" id="fig|36816.3.peg.1719"/>
<feature type="compositionally biased region" description="Basic and acidic residues" evidence="7">
    <location>
        <begin position="328"/>
        <end position="346"/>
    </location>
</feature>
<keyword evidence="6" id="KW-0853">WD repeat</keyword>
<dbReference type="SMART" id="SM00220">
    <property type="entry name" value="S_TKc"/>
    <property type="match status" value="1"/>
</dbReference>
<dbReference type="GO" id="GO:0004674">
    <property type="term" value="F:protein serine/threonine kinase activity"/>
    <property type="evidence" value="ECO:0007669"/>
    <property type="project" value="UniProtKB-EC"/>
</dbReference>
<dbReference type="InterPro" id="IPR001680">
    <property type="entry name" value="WD40_rpt"/>
</dbReference>
<evidence type="ECO:0000256" key="4">
    <source>
        <dbReference type="ARBA" id="ARBA00022777"/>
    </source>
</evidence>
<dbReference type="SUPFAM" id="SSF56112">
    <property type="entry name" value="Protein kinase-like (PK-like)"/>
    <property type="match status" value="1"/>
</dbReference>
<dbReference type="Pfam" id="PF00069">
    <property type="entry name" value="Pkinase"/>
    <property type="match status" value="1"/>
</dbReference>
<dbReference type="InterPro" id="IPR015943">
    <property type="entry name" value="WD40/YVTN_repeat-like_dom_sf"/>
</dbReference>